<name>A0A0P9GWM3_RHOGW</name>
<dbReference type="Pfam" id="PF00394">
    <property type="entry name" value="Cu-oxidase"/>
    <property type="match status" value="1"/>
</dbReference>
<keyword evidence="3" id="KW-0560">Oxidoreductase</keyword>
<dbReference type="GeneID" id="28975447"/>
<dbReference type="Pfam" id="PF07731">
    <property type="entry name" value="Cu-oxidase_2"/>
    <property type="match status" value="1"/>
</dbReference>
<dbReference type="InterPro" id="IPR002355">
    <property type="entry name" value="Cu_oxidase_Cu_BS"/>
</dbReference>
<dbReference type="RefSeq" id="XP_018267874.1">
    <property type="nucleotide sequence ID" value="XM_018414999.1"/>
</dbReference>
<dbReference type="EMBL" id="KQ474091">
    <property type="protein sequence ID" value="KPV71825.1"/>
    <property type="molecule type" value="Genomic_DNA"/>
</dbReference>
<keyword evidence="2" id="KW-0479">Metal-binding</keyword>
<dbReference type="InterPro" id="IPR001117">
    <property type="entry name" value="Cu-oxidase_2nd"/>
</dbReference>
<reference evidence="11 12" key="1">
    <citation type="journal article" date="2015" name="Front. Microbiol.">
        <title>Genome sequence of the plant growth promoting endophytic yeast Rhodotorula graminis WP1.</title>
        <authorList>
            <person name="Firrincieli A."/>
            <person name="Otillar R."/>
            <person name="Salamov A."/>
            <person name="Schmutz J."/>
            <person name="Khan Z."/>
            <person name="Redman R.S."/>
            <person name="Fleck N.D."/>
            <person name="Lindquist E."/>
            <person name="Grigoriev I.V."/>
            <person name="Doty S.L."/>
        </authorList>
    </citation>
    <scope>NUCLEOTIDE SEQUENCE [LARGE SCALE GENOMIC DNA]</scope>
    <source>
        <strain evidence="11 12">WP1</strain>
    </source>
</reference>
<dbReference type="PANTHER" id="PTHR11709:SF414">
    <property type="entry name" value="ADR239WP"/>
    <property type="match status" value="1"/>
</dbReference>
<dbReference type="InterPro" id="IPR045087">
    <property type="entry name" value="Cu-oxidase_fam"/>
</dbReference>
<feature type="chain" id="PRO_5006158115" description="Multicopper oxidase" evidence="7">
    <location>
        <begin position="29"/>
        <end position="773"/>
    </location>
</feature>
<gene>
    <name evidence="11" type="ORF">RHOBADRAFT_47528</name>
</gene>
<dbReference type="OMA" id="DERCIVL"/>
<dbReference type="AlphaFoldDB" id="A0A0P9GWM3"/>
<feature type="signal peptide" evidence="7">
    <location>
        <begin position="1"/>
        <end position="28"/>
    </location>
</feature>
<keyword evidence="12" id="KW-1185">Reference proteome</keyword>
<evidence type="ECO:0000259" key="9">
    <source>
        <dbReference type="Pfam" id="PF07731"/>
    </source>
</evidence>
<feature type="region of interest" description="Disordered" evidence="6">
    <location>
        <begin position="126"/>
        <end position="196"/>
    </location>
</feature>
<evidence type="ECO:0000256" key="3">
    <source>
        <dbReference type="ARBA" id="ARBA00023002"/>
    </source>
</evidence>
<feature type="compositionally biased region" description="Acidic residues" evidence="6">
    <location>
        <begin position="153"/>
        <end position="167"/>
    </location>
</feature>
<evidence type="ECO:0000256" key="1">
    <source>
        <dbReference type="ARBA" id="ARBA00010609"/>
    </source>
</evidence>
<dbReference type="PROSITE" id="PS00080">
    <property type="entry name" value="MULTICOPPER_OXIDASE2"/>
    <property type="match status" value="1"/>
</dbReference>
<feature type="compositionally biased region" description="Low complexity" evidence="6">
    <location>
        <begin position="134"/>
        <end position="147"/>
    </location>
</feature>
<dbReference type="InterPro" id="IPR011707">
    <property type="entry name" value="Cu-oxidase-like_N"/>
</dbReference>
<dbReference type="SUPFAM" id="SSF49503">
    <property type="entry name" value="Cupredoxins"/>
    <property type="match status" value="3"/>
</dbReference>
<keyword evidence="5" id="KW-0325">Glycoprotein</keyword>
<dbReference type="Proteomes" id="UP000053890">
    <property type="component" value="Unassembled WGS sequence"/>
</dbReference>
<evidence type="ECO:0000256" key="5">
    <source>
        <dbReference type="ARBA" id="ARBA00023180"/>
    </source>
</evidence>
<dbReference type="OrthoDB" id="2121828at2759"/>
<dbReference type="GO" id="GO:0016491">
    <property type="term" value="F:oxidoreductase activity"/>
    <property type="evidence" value="ECO:0007669"/>
    <property type="project" value="UniProtKB-KW"/>
</dbReference>
<keyword evidence="4" id="KW-0186">Copper</keyword>
<evidence type="ECO:0000256" key="7">
    <source>
        <dbReference type="SAM" id="SignalP"/>
    </source>
</evidence>
<evidence type="ECO:0000256" key="6">
    <source>
        <dbReference type="SAM" id="MobiDB-lite"/>
    </source>
</evidence>
<evidence type="ECO:0000256" key="2">
    <source>
        <dbReference type="ARBA" id="ARBA00022723"/>
    </source>
</evidence>
<dbReference type="InterPro" id="IPR033138">
    <property type="entry name" value="Cu_oxidase_CS"/>
</dbReference>
<proteinExistence type="inferred from homology"/>
<evidence type="ECO:0008006" key="13">
    <source>
        <dbReference type="Google" id="ProtNLM"/>
    </source>
</evidence>
<dbReference type="InterPro" id="IPR011706">
    <property type="entry name" value="Cu-oxidase_C"/>
</dbReference>
<dbReference type="Pfam" id="PF07732">
    <property type="entry name" value="Cu-oxidase_3"/>
    <property type="match status" value="1"/>
</dbReference>
<dbReference type="GO" id="GO:0005507">
    <property type="term" value="F:copper ion binding"/>
    <property type="evidence" value="ECO:0007669"/>
    <property type="project" value="InterPro"/>
</dbReference>
<protein>
    <recommendedName>
        <fullName evidence="13">Multicopper oxidase</fullName>
    </recommendedName>
</protein>
<dbReference type="Gene3D" id="2.60.40.420">
    <property type="entry name" value="Cupredoxins - blue copper proteins"/>
    <property type="match status" value="3"/>
</dbReference>
<dbReference type="PROSITE" id="PS00079">
    <property type="entry name" value="MULTICOPPER_OXIDASE1"/>
    <property type="match status" value="1"/>
</dbReference>
<evidence type="ECO:0000259" key="8">
    <source>
        <dbReference type="Pfam" id="PF00394"/>
    </source>
</evidence>
<accession>A0A0P9GWM3</accession>
<keyword evidence="7" id="KW-0732">Signal</keyword>
<evidence type="ECO:0000256" key="4">
    <source>
        <dbReference type="ARBA" id="ARBA00023008"/>
    </source>
</evidence>
<sequence length="773" mass="85271">MALRLLTNVARATLLVPLLAPVVPFLSSSSTSPSSVLVHARDFNVCPAQFNACSGIKDWEPVCCPESCSCVRDESGFAFCMKPNEQDDESGDTPCCVKGTYCESMHPQWMVCNSEGPAPRIASSAVVTVPLRNTPTSTSSRRPTSTSRPKKDDEDEDDFDDTFDDDRDLFGSGSGRRPARPHKPRPPPSRPSVVSKVDELRLSPKWNIHAKPQKREYWFTIDERKGAPDGFEKSMLVVNGQFPGPLIEVNNGDTLVVHVTNALDQPITLHWHGLVQNGTIWDDGPSGVTQCPIAVSKSYTYSFPIPGDLEFGTYWWHAHRRALYADGIVGPLIVHSPRDPLVRGRDYDVDQIIMLNDWYHDSADFLVDSLLSPQGLNGTFLAPSPNSQLINGHGIYNCSLSPRTSSKCTQRRQLDLPELVFPPDSRVRLRLIHSGAHPVIFTSVDERSLEVIEADDTGVFGPSFHRVGLNVAQRYSVLLDTSFDSVGDAFFLRAEVNTGCLGAPFPDLNPQARMVIRIGDKEHGNGGRKTLPTTRDWSDPSVGNCTDLDESLLRPRIVRHVPDQADQISFFNSSASGGIVATGNASAIFEWTLNNITFENFAYDPILHQVVRGDNFNNGRFAVVTARKLETVDLVIQNVAGPDHPFHLHGKPMSIMARGTGLLSPSAAARLRLKTFNPLRRDTIGVPPGTWVLVRFVSDVPGVFAMHCHIVWHQSQGLMGVFVAQPDRLRRLRIPSANLALCDGGNPNLIDPGRRQRRDALGPSSPVARRRLF</sequence>
<feature type="domain" description="Plastocyanin-like" evidence="9">
    <location>
        <begin position="612"/>
        <end position="727"/>
    </location>
</feature>
<evidence type="ECO:0000313" key="11">
    <source>
        <dbReference type="EMBL" id="KPV71825.1"/>
    </source>
</evidence>
<dbReference type="PANTHER" id="PTHR11709">
    <property type="entry name" value="MULTI-COPPER OXIDASE"/>
    <property type="match status" value="1"/>
</dbReference>
<dbReference type="CDD" id="cd13857">
    <property type="entry name" value="CuRO_1_Diphenol_Ox"/>
    <property type="match status" value="1"/>
</dbReference>
<feature type="domain" description="Plastocyanin-like" evidence="10">
    <location>
        <begin position="225"/>
        <end position="338"/>
    </location>
</feature>
<feature type="domain" description="Plastocyanin-like" evidence="8">
    <location>
        <begin position="351"/>
        <end position="497"/>
    </location>
</feature>
<dbReference type="InterPro" id="IPR008972">
    <property type="entry name" value="Cupredoxin"/>
</dbReference>
<evidence type="ECO:0000259" key="10">
    <source>
        <dbReference type="Pfam" id="PF07732"/>
    </source>
</evidence>
<comment type="similarity">
    <text evidence="1">Belongs to the multicopper oxidase family.</text>
</comment>
<organism evidence="11 12">
    <name type="scientific">Rhodotorula graminis (strain WP1)</name>
    <dbReference type="NCBI Taxonomy" id="578459"/>
    <lineage>
        <taxon>Eukaryota</taxon>
        <taxon>Fungi</taxon>
        <taxon>Dikarya</taxon>
        <taxon>Basidiomycota</taxon>
        <taxon>Pucciniomycotina</taxon>
        <taxon>Microbotryomycetes</taxon>
        <taxon>Sporidiobolales</taxon>
        <taxon>Sporidiobolaceae</taxon>
        <taxon>Rhodotorula</taxon>
    </lineage>
</organism>
<dbReference type="STRING" id="578459.A0A0P9GWM3"/>
<evidence type="ECO:0000313" key="12">
    <source>
        <dbReference type="Proteomes" id="UP000053890"/>
    </source>
</evidence>